<dbReference type="RefSeq" id="WP_022629297.1">
    <property type="nucleotide sequence ID" value="NZ_ATAE01000042.1"/>
</dbReference>
<dbReference type="EMBL" id="ATAE01000042">
    <property type="protein sequence ID" value="ERN51845.1"/>
    <property type="molecule type" value="Genomic_DNA"/>
</dbReference>
<protein>
    <submittedName>
        <fullName evidence="1">Uncharacterized protein</fullName>
    </submittedName>
</protein>
<comment type="caution">
    <text evidence="1">The sequence shown here is derived from an EMBL/GenBank/DDBJ whole genome shotgun (WGS) entry which is preliminary data.</text>
</comment>
<evidence type="ECO:0000313" key="2">
    <source>
        <dbReference type="Proteomes" id="UP000017170"/>
    </source>
</evidence>
<reference evidence="1 2" key="1">
    <citation type="journal article" date="2013" name="Genome Announc.">
        <title>Genome Sequence of the Extreme Obligate Alkaliphile Bacillus marmarensis Strain DSM 21297.</title>
        <authorList>
            <person name="Wernick D.G."/>
            <person name="Choi K.Y."/>
            <person name="Tat C.A."/>
            <person name="Lafontaine Rivera J.G."/>
            <person name="Liao J.C."/>
        </authorList>
    </citation>
    <scope>NUCLEOTIDE SEQUENCE [LARGE SCALE GENOMIC DNA]</scope>
    <source>
        <strain evidence="1 2">DSM 21297</strain>
    </source>
</reference>
<dbReference type="PATRIC" id="fig|1188261.3.peg.3234"/>
<gene>
    <name evidence="1" type="ORF">A33I_18715</name>
</gene>
<dbReference type="Proteomes" id="UP000017170">
    <property type="component" value="Unassembled WGS sequence"/>
</dbReference>
<sequence length="100" mass="11610">MNDGVLAVKIKCQEILEDLKTYYPGQLKYNGTMKMIYKQFELALVKVDQRKTLDVHFVSSCVRMFVDDTADYMHPLVGKMEKTAELIELYNKRVRGGNNE</sequence>
<keyword evidence="2" id="KW-1185">Reference proteome</keyword>
<accession>U6SLS8</accession>
<evidence type="ECO:0000313" key="1">
    <source>
        <dbReference type="EMBL" id="ERN51845.1"/>
    </source>
</evidence>
<organism evidence="1 2">
    <name type="scientific">Alkalihalophilus marmarensis DSM 21297</name>
    <dbReference type="NCBI Taxonomy" id="1188261"/>
    <lineage>
        <taxon>Bacteria</taxon>
        <taxon>Bacillati</taxon>
        <taxon>Bacillota</taxon>
        <taxon>Bacilli</taxon>
        <taxon>Bacillales</taxon>
        <taxon>Bacillaceae</taxon>
        <taxon>Alkalihalophilus</taxon>
    </lineage>
</organism>
<proteinExistence type="predicted"/>
<dbReference type="AlphaFoldDB" id="U6SLS8"/>
<name>U6SLS8_9BACI</name>